<dbReference type="AlphaFoldDB" id="E3CXU9"/>
<dbReference type="GO" id="GO:0000287">
    <property type="term" value="F:magnesium ion binding"/>
    <property type="evidence" value="ECO:0007669"/>
    <property type="project" value="UniProtKB-UniRule"/>
</dbReference>
<evidence type="ECO:0000256" key="1">
    <source>
        <dbReference type="ARBA" id="ARBA00007404"/>
    </source>
</evidence>
<dbReference type="CDD" id="cd11364">
    <property type="entry name" value="RNase_PH_PNPase_2"/>
    <property type="match status" value="1"/>
</dbReference>
<dbReference type="SUPFAM" id="SSF54791">
    <property type="entry name" value="Eukaryotic type KH-domain (KH-domain type I)"/>
    <property type="match status" value="1"/>
</dbReference>
<comment type="function">
    <text evidence="8">Involved in mRNA degradation. Catalyzes the phosphorolysis of single-stranded polyribonucleotides processively in the 3'- to 5'-direction.</text>
</comment>
<dbReference type="FunFam" id="3.30.230.70:FF:000002">
    <property type="entry name" value="Polyribonucleotide nucleotidyltransferase"/>
    <property type="match status" value="1"/>
</dbReference>
<proteinExistence type="inferred from homology"/>
<keyword evidence="3 8" id="KW-0808">Transferase</keyword>
<evidence type="ECO:0000256" key="4">
    <source>
        <dbReference type="ARBA" id="ARBA00022695"/>
    </source>
</evidence>
<evidence type="ECO:0000256" key="9">
    <source>
        <dbReference type="SAM" id="MobiDB-lite"/>
    </source>
</evidence>
<dbReference type="PANTHER" id="PTHR11252">
    <property type="entry name" value="POLYRIBONUCLEOTIDE NUCLEOTIDYLTRANSFERASE"/>
    <property type="match status" value="1"/>
</dbReference>
<keyword evidence="7 8" id="KW-0694">RNA-binding</keyword>
<dbReference type="HOGENOM" id="CLU_004217_2_2_0"/>
<evidence type="ECO:0000256" key="7">
    <source>
        <dbReference type="ARBA" id="ARBA00022884"/>
    </source>
</evidence>
<keyword evidence="12" id="KW-1185">Reference proteome</keyword>
<dbReference type="Pfam" id="PF00575">
    <property type="entry name" value="S1"/>
    <property type="match status" value="1"/>
</dbReference>
<dbReference type="NCBIfam" id="TIGR03591">
    <property type="entry name" value="polynuc_phos"/>
    <property type="match status" value="1"/>
</dbReference>
<dbReference type="PANTHER" id="PTHR11252:SF0">
    <property type="entry name" value="POLYRIBONUCLEOTIDE NUCLEOTIDYLTRANSFERASE 1, MITOCHONDRIAL"/>
    <property type="match status" value="1"/>
</dbReference>
<reference evidence="11 12" key="1">
    <citation type="journal article" date="2010" name="Stand. Genomic Sci.">
        <title>Non-contiguous finished genome sequence of Aminomonas paucivorans type strain (GLU-3).</title>
        <authorList>
            <person name="Pitluck S."/>
            <person name="Yasawong M."/>
            <person name="Held B."/>
            <person name="Lapidus A."/>
            <person name="Nolan M."/>
            <person name="Copeland A."/>
            <person name="Lucas S."/>
            <person name="Del Rio T.G."/>
            <person name="Tice H."/>
            <person name="Cheng J.F."/>
            <person name="Chertkov O."/>
            <person name="Goodwin L."/>
            <person name="Tapia R."/>
            <person name="Han C."/>
            <person name="Liolios K."/>
            <person name="Ivanova N."/>
            <person name="Mavromatis K."/>
            <person name="Ovchinnikova G."/>
            <person name="Pati A."/>
            <person name="Chen A."/>
            <person name="Palaniappan K."/>
            <person name="Land M."/>
            <person name="Hauser L."/>
            <person name="Chang Y.J."/>
            <person name="Jeffries C.D."/>
            <person name="Pukall R."/>
            <person name="Spring S."/>
            <person name="Rohde M."/>
            <person name="Sikorski J."/>
            <person name="Goker M."/>
            <person name="Woyke T."/>
            <person name="Bristow J."/>
            <person name="Eisen J.A."/>
            <person name="Markowitz V."/>
            <person name="Hugenholtz P."/>
            <person name="Kyrpides N.C."/>
            <person name="Klenk H.P."/>
        </authorList>
    </citation>
    <scope>NUCLEOTIDE SEQUENCE [LARGE SCALE GENOMIC DNA]</scope>
    <source>
        <strain evidence="11 12">DSM 12260</strain>
    </source>
</reference>
<dbReference type="InterPro" id="IPR012340">
    <property type="entry name" value="NA-bd_OB-fold"/>
</dbReference>
<dbReference type="SUPFAM" id="SSF55666">
    <property type="entry name" value="Ribonuclease PH domain 2-like"/>
    <property type="match status" value="2"/>
</dbReference>
<dbReference type="PROSITE" id="PS50084">
    <property type="entry name" value="KH_TYPE_1"/>
    <property type="match status" value="1"/>
</dbReference>
<dbReference type="eggNOG" id="COG1185">
    <property type="taxonomic scope" value="Bacteria"/>
</dbReference>
<dbReference type="InterPro" id="IPR012162">
    <property type="entry name" value="PNPase"/>
</dbReference>
<evidence type="ECO:0000256" key="3">
    <source>
        <dbReference type="ARBA" id="ARBA00022679"/>
    </source>
</evidence>
<dbReference type="SMART" id="SM00316">
    <property type="entry name" value="S1"/>
    <property type="match status" value="1"/>
</dbReference>
<feature type="domain" description="S1 motif" evidence="10">
    <location>
        <begin position="621"/>
        <end position="689"/>
    </location>
</feature>
<dbReference type="EMBL" id="CM001022">
    <property type="protein sequence ID" value="EFQ23559.1"/>
    <property type="molecule type" value="Genomic_DNA"/>
</dbReference>
<dbReference type="Gene3D" id="2.40.50.140">
    <property type="entry name" value="Nucleic acid-binding proteins"/>
    <property type="match status" value="1"/>
</dbReference>
<evidence type="ECO:0000256" key="8">
    <source>
        <dbReference type="HAMAP-Rule" id="MF_01595"/>
    </source>
</evidence>
<keyword evidence="4 8" id="KW-0548">Nucleotidyltransferase</keyword>
<dbReference type="STRING" id="584708.Apau_1133"/>
<dbReference type="InterPro" id="IPR020568">
    <property type="entry name" value="Ribosomal_Su5_D2-typ_SF"/>
</dbReference>
<dbReference type="SUPFAM" id="SSF46915">
    <property type="entry name" value="Polynucleotide phosphorylase/guanosine pentaphosphate synthase (PNPase/GPSI), domain 3"/>
    <property type="match status" value="1"/>
</dbReference>
<dbReference type="GO" id="GO:0004654">
    <property type="term" value="F:polyribonucleotide nucleotidyltransferase activity"/>
    <property type="evidence" value="ECO:0007669"/>
    <property type="project" value="UniProtKB-UniRule"/>
</dbReference>
<keyword evidence="6 8" id="KW-0460">Magnesium</keyword>
<evidence type="ECO:0000256" key="6">
    <source>
        <dbReference type="ARBA" id="ARBA00022842"/>
    </source>
</evidence>
<evidence type="ECO:0000313" key="12">
    <source>
        <dbReference type="Proteomes" id="UP000005096"/>
    </source>
</evidence>
<name>E3CXU9_9BACT</name>
<accession>E3CXU9</accession>
<keyword evidence="2 8" id="KW-0963">Cytoplasm</keyword>
<dbReference type="Gene3D" id="3.30.1370.10">
    <property type="entry name" value="K Homology domain, type 1"/>
    <property type="match status" value="1"/>
</dbReference>
<protein>
    <recommendedName>
        <fullName evidence="8">Polyribonucleotide nucleotidyltransferase</fullName>
        <ecNumber evidence="8">2.7.7.8</ecNumber>
    </recommendedName>
    <alternativeName>
        <fullName evidence="8">Polynucleotide phosphorylase</fullName>
        <shortName evidence="8">PNPase</shortName>
    </alternativeName>
</protein>
<dbReference type="SUPFAM" id="SSF54211">
    <property type="entry name" value="Ribosomal protein S5 domain 2-like"/>
    <property type="match status" value="2"/>
</dbReference>
<dbReference type="Pfam" id="PF01138">
    <property type="entry name" value="RNase_PH"/>
    <property type="match status" value="2"/>
</dbReference>
<keyword evidence="5 8" id="KW-0479">Metal-binding</keyword>
<dbReference type="CDD" id="cd02393">
    <property type="entry name" value="KH-I_PNPase"/>
    <property type="match status" value="1"/>
</dbReference>
<dbReference type="InterPro" id="IPR003029">
    <property type="entry name" value="S1_domain"/>
</dbReference>
<feature type="binding site" evidence="8">
    <location>
        <position position="485"/>
    </location>
    <ligand>
        <name>Mg(2+)</name>
        <dbReference type="ChEBI" id="CHEBI:18420"/>
    </ligand>
</feature>
<dbReference type="NCBIfam" id="NF008805">
    <property type="entry name" value="PRK11824.1"/>
    <property type="match status" value="1"/>
</dbReference>
<dbReference type="InterPro" id="IPR004088">
    <property type="entry name" value="KH_dom_type_1"/>
</dbReference>
<dbReference type="InterPro" id="IPR015848">
    <property type="entry name" value="PNPase_PH_RNA-bd_bac/org-type"/>
</dbReference>
<feature type="binding site" evidence="8">
    <location>
        <position position="491"/>
    </location>
    <ligand>
        <name>Mg(2+)</name>
        <dbReference type="ChEBI" id="CHEBI:18420"/>
    </ligand>
</feature>
<dbReference type="PIRSF" id="PIRSF005499">
    <property type="entry name" value="PNPase"/>
    <property type="match status" value="1"/>
</dbReference>
<dbReference type="InterPro" id="IPR036456">
    <property type="entry name" value="PNPase_PH_RNA-bd_sf"/>
</dbReference>
<dbReference type="SMART" id="SM00322">
    <property type="entry name" value="KH"/>
    <property type="match status" value="1"/>
</dbReference>
<dbReference type="GO" id="GO:0000175">
    <property type="term" value="F:3'-5'-RNA exonuclease activity"/>
    <property type="evidence" value="ECO:0007669"/>
    <property type="project" value="TreeGrafter"/>
</dbReference>
<comment type="cofactor">
    <cofactor evidence="8">
        <name>Mg(2+)</name>
        <dbReference type="ChEBI" id="CHEBI:18420"/>
    </cofactor>
</comment>
<dbReference type="OrthoDB" id="9804305at2"/>
<dbReference type="PROSITE" id="PS50126">
    <property type="entry name" value="S1"/>
    <property type="match status" value="1"/>
</dbReference>
<feature type="compositionally biased region" description="Basic and acidic residues" evidence="9">
    <location>
        <begin position="734"/>
        <end position="756"/>
    </location>
</feature>
<dbReference type="GO" id="GO:0006396">
    <property type="term" value="P:RNA processing"/>
    <property type="evidence" value="ECO:0007669"/>
    <property type="project" value="InterPro"/>
</dbReference>
<dbReference type="GO" id="GO:0006402">
    <property type="term" value="P:mRNA catabolic process"/>
    <property type="evidence" value="ECO:0007669"/>
    <property type="project" value="UniProtKB-UniRule"/>
</dbReference>
<comment type="catalytic activity">
    <reaction evidence="8">
        <text>RNA(n+1) + phosphate = RNA(n) + a ribonucleoside 5'-diphosphate</text>
        <dbReference type="Rhea" id="RHEA:22096"/>
        <dbReference type="Rhea" id="RHEA-COMP:14527"/>
        <dbReference type="Rhea" id="RHEA-COMP:17342"/>
        <dbReference type="ChEBI" id="CHEBI:43474"/>
        <dbReference type="ChEBI" id="CHEBI:57930"/>
        <dbReference type="ChEBI" id="CHEBI:140395"/>
        <dbReference type="EC" id="2.7.7.8"/>
    </reaction>
</comment>
<organism evidence="11 12">
    <name type="scientific">Aminomonas paucivorans DSM 12260</name>
    <dbReference type="NCBI Taxonomy" id="584708"/>
    <lineage>
        <taxon>Bacteria</taxon>
        <taxon>Thermotogati</taxon>
        <taxon>Synergistota</taxon>
        <taxon>Synergistia</taxon>
        <taxon>Synergistales</taxon>
        <taxon>Synergistaceae</taxon>
        <taxon>Aminomonas</taxon>
    </lineage>
</organism>
<dbReference type="FunFam" id="3.30.230.70:FF:000001">
    <property type="entry name" value="Polyribonucleotide nucleotidyltransferase"/>
    <property type="match status" value="1"/>
</dbReference>
<dbReference type="Proteomes" id="UP000005096">
    <property type="component" value="Chromosome"/>
</dbReference>
<dbReference type="RefSeq" id="WP_006300759.1">
    <property type="nucleotide sequence ID" value="NZ_CM001022.1"/>
</dbReference>
<dbReference type="InterPro" id="IPR036345">
    <property type="entry name" value="ExoRNase_PH_dom2_sf"/>
</dbReference>
<dbReference type="Pfam" id="PF00013">
    <property type="entry name" value="KH_1"/>
    <property type="match status" value="1"/>
</dbReference>
<dbReference type="GO" id="GO:0005829">
    <property type="term" value="C:cytosol"/>
    <property type="evidence" value="ECO:0007669"/>
    <property type="project" value="TreeGrafter"/>
</dbReference>
<evidence type="ECO:0000259" key="10">
    <source>
        <dbReference type="PROSITE" id="PS50126"/>
    </source>
</evidence>
<dbReference type="InterPro" id="IPR004087">
    <property type="entry name" value="KH_dom"/>
</dbReference>
<dbReference type="GO" id="GO:0003723">
    <property type="term" value="F:RNA binding"/>
    <property type="evidence" value="ECO:0007669"/>
    <property type="project" value="UniProtKB-UniRule"/>
</dbReference>
<dbReference type="FunFam" id="3.30.1370.10:FF:000001">
    <property type="entry name" value="Polyribonucleotide nucleotidyltransferase"/>
    <property type="match status" value="1"/>
</dbReference>
<dbReference type="HAMAP" id="MF_01595">
    <property type="entry name" value="PNPase"/>
    <property type="match status" value="1"/>
</dbReference>
<comment type="similarity">
    <text evidence="1 8">Belongs to the polyribonucleotide nucleotidyltransferase family.</text>
</comment>
<dbReference type="InterPro" id="IPR036612">
    <property type="entry name" value="KH_dom_type_1_sf"/>
</dbReference>
<dbReference type="Gene3D" id="3.30.230.70">
    <property type="entry name" value="GHMP Kinase, N-terminal domain"/>
    <property type="match status" value="2"/>
</dbReference>
<dbReference type="Pfam" id="PF03725">
    <property type="entry name" value="RNase_PH_C"/>
    <property type="match status" value="2"/>
</dbReference>
<feature type="region of interest" description="Disordered" evidence="9">
    <location>
        <begin position="720"/>
        <end position="756"/>
    </location>
</feature>
<sequence length="756" mass="82659">MPQTFTLDLAGRTLSFETGKMAKQANASVFARYGETVILVTSVLAEKAREGLDFFPLLVDYEERFYSAGKIPGGFIKREGRPSETAILSGRMVDRSIRSLFPDYLRNDVHVVATVLSVDQQNAPNVLAINAASAALALSDIPWEGPIGAVRIGCLDGNLVVNPTEQEIPLSTLDLLVAGHEGGITMVEAGAQEVSEALLVDALELAHREIRRIVAFILEMRAAAGKPKRDFPAPARIPEIDQWVLSELDGEIYQAVQVHDKMERAAALSKVSQKAVEQFAEAYPNAKGYVAGVVEERVKDGLRRLLLEEGRRADGRKMDELRPICCETGLLPKAHGSALFTRGETQSLAVTTLGMVGEDDQILDGLKHDEPSKRFLLHYNFPPYSVGEVRPMRGPGRREIGHGALAERALRPMFPDEAAFPYVVRVVSDILESNGSSSMASVCGGSLSMMDAGVPLKKAVAGVAMGLVTDGSRVRILTDIQGLEDHYGDMDFKVTGTRDGVTALQMDNKAGGITRAILEQALSQAREGRMKILDIMDGALQTPREEISPNAPRILTLTIDPEKIREVIGPGGKTIRSIVAQTGAKVDVEDDGRIYVAALTYEAANHAVKIITDLTREVQAGETFLGTVTRMLSFGVFVEVLPGKEGLLHVSEVSTYHIPRLEDAFSIGDQVLVVVKEIDDMKRVNLSRRRLFDQYDALAAQDPAFAAQIEVERQREIKYEAMKGEAPARGAGGPRRDGDRRPGDRDRRDRDRRPPR</sequence>
<dbReference type="SUPFAM" id="SSF50249">
    <property type="entry name" value="Nucleic acid-binding proteins"/>
    <property type="match status" value="1"/>
</dbReference>
<dbReference type="InterPro" id="IPR015847">
    <property type="entry name" value="ExoRNase_PH_dom2"/>
</dbReference>
<evidence type="ECO:0000256" key="5">
    <source>
        <dbReference type="ARBA" id="ARBA00022723"/>
    </source>
</evidence>
<evidence type="ECO:0000313" key="11">
    <source>
        <dbReference type="EMBL" id="EFQ23559.1"/>
    </source>
</evidence>
<evidence type="ECO:0000256" key="2">
    <source>
        <dbReference type="ARBA" id="ARBA00022490"/>
    </source>
</evidence>
<dbReference type="InterPro" id="IPR001247">
    <property type="entry name" value="ExoRNase_PH_dom1"/>
</dbReference>
<dbReference type="Pfam" id="PF03726">
    <property type="entry name" value="PNPase"/>
    <property type="match status" value="1"/>
</dbReference>
<dbReference type="CDD" id="cd11363">
    <property type="entry name" value="RNase_PH_PNPase_1"/>
    <property type="match status" value="1"/>
</dbReference>
<dbReference type="PaxDb" id="584708-Apau_1133"/>
<dbReference type="EC" id="2.7.7.8" evidence="8"/>
<gene>
    <name evidence="8" type="primary">pnp</name>
    <name evidence="11" type="ORF">Apau_1133</name>
</gene>
<dbReference type="InterPro" id="IPR027408">
    <property type="entry name" value="PNPase/RNase_PH_dom_sf"/>
</dbReference>
<comment type="subcellular location">
    <subcellularLocation>
        <location evidence="8">Cytoplasm</location>
    </subcellularLocation>
</comment>